<dbReference type="SUPFAM" id="SSF56801">
    <property type="entry name" value="Acetyl-CoA synthetase-like"/>
    <property type="match status" value="1"/>
</dbReference>
<name>A0A5N6KNF9_9ROSI</name>
<dbReference type="Gene3D" id="3.30.300.30">
    <property type="match status" value="1"/>
</dbReference>
<accession>A0A5N6KNF9</accession>
<dbReference type="OrthoDB" id="10253869at2759"/>
<gene>
    <name evidence="1" type="ORF">FH972_021003</name>
</gene>
<comment type="caution">
    <text evidence="1">The sequence shown here is derived from an EMBL/GenBank/DDBJ whole genome shotgun (WGS) entry which is preliminary data.</text>
</comment>
<dbReference type="Proteomes" id="UP000327013">
    <property type="component" value="Unassembled WGS sequence"/>
</dbReference>
<evidence type="ECO:0000313" key="1">
    <source>
        <dbReference type="EMBL" id="KAB8336693.1"/>
    </source>
</evidence>
<evidence type="ECO:0008006" key="3">
    <source>
        <dbReference type="Google" id="ProtNLM"/>
    </source>
</evidence>
<dbReference type="InterPro" id="IPR045851">
    <property type="entry name" value="AMP-bd_C_sf"/>
</dbReference>
<protein>
    <recommendedName>
        <fullName evidence="3">AMP-binding enzyme C-terminal domain-containing protein</fullName>
    </recommendedName>
</protein>
<proteinExistence type="predicted"/>
<keyword evidence="2" id="KW-1185">Reference proteome</keyword>
<sequence length="150" mass="16443">MVSAVITSSATPSPMAEKAIDRQEDTRDVITRAGVAINPADIEKVFSKQAHMEAQVIGIPSPILGQEPFVVIRELEAPFNSSMRLRNMVSAQLGDAYELGAVLTLGQLGLDDWPMDSPGKISKAHLRACVRGYLQRSPDPFDSKVRWGYF</sequence>
<dbReference type="AlphaFoldDB" id="A0A5N6KNF9"/>
<organism evidence="1 2">
    <name type="scientific">Carpinus fangiana</name>
    <dbReference type="NCBI Taxonomy" id="176857"/>
    <lineage>
        <taxon>Eukaryota</taxon>
        <taxon>Viridiplantae</taxon>
        <taxon>Streptophyta</taxon>
        <taxon>Embryophyta</taxon>
        <taxon>Tracheophyta</taxon>
        <taxon>Spermatophyta</taxon>
        <taxon>Magnoliopsida</taxon>
        <taxon>eudicotyledons</taxon>
        <taxon>Gunneridae</taxon>
        <taxon>Pentapetalae</taxon>
        <taxon>rosids</taxon>
        <taxon>fabids</taxon>
        <taxon>Fagales</taxon>
        <taxon>Betulaceae</taxon>
        <taxon>Carpinus</taxon>
    </lineage>
</organism>
<dbReference type="EMBL" id="VIBQ01000009">
    <property type="protein sequence ID" value="KAB8336693.1"/>
    <property type="molecule type" value="Genomic_DNA"/>
</dbReference>
<evidence type="ECO:0000313" key="2">
    <source>
        <dbReference type="Proteomes" id="UP000327013"/>
    </source>
</evidence>
<reference evidence="1 2" key="1">
    <citation type="submission" date="2019-06" db="EMBL/GenBank/DDBJ databases">
        <title>A chromosomal-level reference genome of Carpinus fangiana (Coryloideae, Betulaceae).</title>
        <authorList>
            <person name="Yang X."/>
            <person name="Wang Z."/>
            <person name="Zhang L."/>
            <person name="Hao G."/>
            <person name="Liu J."/>
            <person name="Yang Y."/>
        </authorList>
    </citation>
    <scope>NUCLEOTIDE SEQUENCE [LARGE SCALE GENOMIC DNA]</scope>
    <source>
        <strain evidence="1">Cfa_2016G</strain>
        <tissue evidence="1">Leaf</tissue>
    </source>
</reference>